<evidence type="ECO:0000313" key="3">
    <source>
        <dbReference type="EMBL" id="CAB4173599.1"/>
    </source>
</evidence>
<sequence length="135" mass="15619">MKYKFGDKVIYKAMDSIILVVDKRDINKTYRIAYMDFSNEECFEMEWVSGDDLKPYEGDYCPSEDFTDSACGPKVPFECSIKGFNTDSNLRDRMHFLHGQIAALGFHLDSRCGDALETIQNQYEAIIELFVRGQR</sequence>
<dbReference type="EMBL" id="LR796975">
    <property type="protein sequence ID" value="CAB4179006.1"/>
    <property type="molecule type" value="Genomic_DNA"/>
</dbReference>
<proteinExistence type="predicted"/>
<gene>
    <name evidence="4" type="ORF">UFOVP1026_21</name>
    <name evidence="5" type="ORF">UFOVP1180_5</name>
    <name evidence="6" type="ORF">UFOVP1629_51</name>
    <name evidence="1" type="ORF">UFOVP527_11</name>
    <name evidence="2" type="ORF">UFOVP855_34</name>
    <name evidence="3" type="ORF">UFOVP954_40</name>
</gene>
<evidence type="ECO:0000313" key="6">
    <source>
        <dbReference type="EMBL" id="CAB4220551.1"/>
    </source>
</evidence>
<dbReference type="EMBL" id="LR796511">
    <property type="protein sequence ID" value="CAB4148495.1"/>
    <property type="molecule type" value="Genomic_DNA"/>
</dbReference>
<evidence type="ECO:0000313" key="2">
    <source>
        <dbReference type="EMBL" id="CAB4167626.1"/>
    </source>
</evidence>
<organism evidence="3">
    <name type="scientific">uncultured Caudovirales phage</name>
    <dbReference type="NCBI Taxonomy" id="2100421"/>
    <lineage>
        <taxon>Viruses</taxon>
        <taxon>Duplodnaviria</taxon>
        <taxon>Heunggongvirae</taxon>
        <taxon>Uroviricota</taxon>
        <taxon>Caudoviricetes</taxon>
        <taxon>Peduoviridae</taxon>
        <taxon>Maltschvirus</taxon>
        <taxon>Maltschvirus maltsch</taxon>
    </lineage>
</organism>
<dbReference type="EMBL" id="LR797494">
    <property type="protein sequence ID" value="CAB4220551.1"/>
    <property type="molecule type" value="Genomic_DNA"/>
</dbReference>
<evidence type="ECO:0000313" key="1">
    <source>
        <dbReference type="EMBL" id="CAB4148495.1"/>
    </source>
</evidence>
<dbReference type="EMBL" id="LR796903">
    <property type="protein sequence ID" value="CAB4173599.1"/>
    <property type="molecule type" value="Genomic_DNA"/>
</dbReference>
<dbReference type="EMBL" id="LR797123">
    <property type="protein sequence ID" value="CAB4188259.1"/>
    <property type="molecule type" value="Genomic_DNA"/>
</dbReference>
<reference evidence="3" key="1">
    <citation type="submission" date="2020-05" db="EMBL/GenBank/DDBJ databases">
        <authorList>
            <person name="Chiriac C."/>
            <person name="Salcher M."/>
            <person name="Ghai R."/>
            <person name="Kavagutti S V."/>
        </authorList>
    </citation>
    <scope>NUCLEOTIDE SEQUENCE</scope>
</reference>
<evidence type="ECO:0000313" key="5">
    <source>
        <dbReference type="EMBL" id="CAB4188259.1"/>
    </source>
</evidence>
<protein>
    <submittedName>
        <fullName evidence="3">Uncharacterized protein</fullName>
    </submittedName>
</protein>
<evidence type="ECO:0000313" key="4">
    <source>
        <dbReference type="EMBL" id="CAB4179006.1"/>
    </source>
</evidence>
<accession>A0A6J5PNU9</accession>
<dbReference type="EMBL" id="LR796809">
    <property type="protein sequence ID" value="CAB4167626.1"/>
    <property type="molecule type" value="Genomic_DNA"/>
</dbReference>
<name>A0A6J5PNU9_9CAUD</name>